<dbReference type="EMBL" id="CP099489">
    <property type="protein sequence ID" value="USQ81339.1"/>
    <property type="molecule type" value="Genomic_DNA"/>
</dbReference>
<keyword evidence="1" id="KW-0472">Membrane</keyword>
<evidence type="ECO:0000313" key="2">
    <source>
        <dbReference type="EMBL" id="USQ81339.1"/>
    </source>
</evidence>
<gene>
    <name evidence="2" type="ORF">NF556_06745</name>
</gene>
<organism evidence="2 3">
    <name type="scientific">Ornithinimicrobium faecis</name>
    <dbReference type="NCBI Taxonomy" id="2934158"/>
    <lineage>
        <taxon>Bacteria</taxon>
        <taxon>Bacillati</taxon>
        <taxon>Actinomycetota</taxon>
        <taxon>Actinomycetes</taxon>
        <taxon>Micrococcales</taxon>
        <taxon>Ornithinimicrobiaceae</taxon>
        <taxon>Ornithinimicrobium</taxon>
    </lineage>
</organism>
<keyword evidence="1" id="KW-1133">Transmembrane helix</keyword>
<proteinExistence type="predicted"/>
<evidence type="ECO:0000256" key="1">
    <source>
        <dbReference type="SAM" id="Phobius"/>
    </source>
</evidence>
<protein>
    <submittedName>
        <fullName evidence="2">Uncharacterized protein</fullName>
    </submittedName>
</protein>
<dbReference type="Proteomes" id="UP001056455">
    <property type="component" value="Chromosome"/>
</dbReference>
<feature type="transmembrane region" description="Helical" evidence="1">
    <location>
        <begin position="26"/>
        <end position="44"/>
    </location>
</feature>
<sequence>MAQPDRRPTATSRAESTPQRPLWRRALTAVLVALGVYLVLRAAVEPFLVDFGDPSDYSADWGGPSLIGVLAVHMVPGIISAVLLLVWWRRRTS</sequence>
<keyword evidence="3" id="KW-1185">Reference proteome</keyword>
<accession>A0ABY4YX28</accession>
<dbReference type="RefSeq" id="WP_252594755.1">
    <property type="nucleotide sequence ID" value="NZ_CP099489.1"/>
</dbReference>
<reference evidence="2" key="1">
    <citation type="submission" date="2022-06" db="EMBL/GenBank/DDBJ databases">
        <title>Ornithinimicrobium HY1793.</title>
        <authorList>
            <person name="Huang Y."/>
        </authorList>
    </citation>
    <scope>NUCLEOTIDE SEQUENCE</scope>
    <source>
        <strain evidence="2">HY1793</strain>
    </source>
</reference>
<name>A0ABY4YX28_9MICO</name>
<keyword evidence="1" id="KW-0812">Transmembrane</keyword>
<feature type="transmembrane region" description="Helical" evidence="1">
    <location>
        <begin position="64"/>
        <end position="88"/>
    </location>
</feature>
<evidence type="ECO:0000313" key="3">
    <source>
        <dbReference type="Proteomes" id="UP001056455"/>
    </source>
</evidence>